<name>C3MXC6_SACI4</name>
<dbReference type="HOGENOM" id="CLU_174504_0_0_2"/>
<dbReference type="InterPro" id="IPR004521">
    <property type="entry name" value="Uncharacterised_CHP00451"/>
</dbReference>
<dbReference type="InterPro" id="IPR015947">
    <property type="entry name" value="PUA-like_sf"/>
</dbReference>
<dbReference type="EMBL" id="CP001400">
    <property type="protein sequence ID" value="ACP38460.1"/>
    <property type="molecule type" value="Genomic_DNA"/>
</dbReference>
<dbReference type="SUPFAM" id="SSF88697">
    <property type="entry name" value="PUA domain-like"/>
    <property type="match status" value="1"/>
</dbReference>
<dbReference type="Pfam" id="PF08068">
    <property type="entry name" value="DKCLD"/>
    <property type="match status" value="1"/>
</dbReference>
<dbReference type="InterPro" id="IPR002501">
    <property type="entry name" value="PsdUridine_synth_N"/>
</dbReference>
<keyword evidence="2 3" id="KW-0413">Isomerase</keyword>
<dbReference type="InterPro" id="IPR032819">
    <property type="entry name" value="TruB_C"/>
</dbReference>
<dbReference type="CDD" id="cd21148">
    <property type="entry name" value="PUA_Cbf5"/>
    <property type="match status" value="1"/>
</dbReference>
<dbReference type="Pfam" id="PF16198">
    <property type="entry name" value="TruB_C_2"/>
    <property type="match status" value="1"/>
</dbReference>
<evidence type="ECO:0000256" key="3">
    <source>
        <dbReference type="HAMAP-Rule" id="MF_01081"/>
    </source>
</evidence>
<comment type="catalytic activity">
    <reaction evidence="3">
        <text>uridine(55) in tRNA = pseudouridine(55) in tRNA</text>
        <dbReference type="Rhea" id="RHEA:42532"/>
        <dbReference type="Rhea" id="RHEA-COMP:10101"/>
        <dbReference type="Rhea" id="RHEA-COMP:10102"/>
        <dbReference type="ChEBI" id="CHEBI:65314"/>
        <dbReference type="ChEBI" id="CHEBI:65315"/>
        <dbReference type="EC" id="5.4.99.25"/>
    </reaction>
</comment>
<organism evidence="6 7">
    <name type="scientific">Saccharolobus islandicus (strain M.14.25 / Kamchatka #1)</name>
    <name type="common">Sulfolobus islandicus</name>
    <dbReference type="NCBI Taxonomy" id="427317"/>
    <lineage>
        <taxon>Archaea</taxon>
        <taxon>Thermoproteota</taxon>
        <taxon>Thermoprotei</taxon>
        <taxon>Sulfolobales</taxon>
        <taxon>Sulfolobaceae</taxon>
        <taxon>Saccharolobus</taxon>
    </lineage>
</organism>
<evidence type="ECO:0000313" key="6">
    <source>
        <dbReference type="EMBL" id="ACP38460.1"/>
    </source>
</evidence>
<dbReference type="SMART" id="SM00359">
    <property type="entry name" value="PUA"/>
    <property type="match status" value="1"/>
</dbReference>
<keyword evidence="1 3" id="KW-0819">tRNA processing</keyword>
<accession>C3MXC6</accession>
<dbReference type="GO" id="GO:1990481">
    <property type="term" value="P:mRNA pseudouridine synthesis"/>
    <property type="evidence" value="ECO:0007669"/>
    <property type="project" value="TreeGrafter"/>
</dbReference>
<dbReference type="InterPro" id="IPR004802">
    <property type="entry name" value="tRNA_PsdUridine_synth_B_fam"/>
</dbReference>
<reference evidence="6 7" key="1">
    <citation type="journal article" date="2009" name="Proc. Natl. Acad. Sci. U.S.A.">
        <title>Biogeography of the Sulfolobus islandicus pan-genome.</title>
        <authorList>
            <person name="Reno M.L."/>
            <person name="Held N.L."/>
            <person name="Fields C.J."/>
            <person name="Burke P.V."/>
            <person name="Whitaker R.J."/>
        </authorList>
    </citation>
    <scope>NUCLEOTIDE SEQUENCE [LARGE SCALE GENOMIC DNA]</scope>
    <source>
        <strain evidence="7">M.14.25 / Kamchatka #1</strain>
    </source>
</reference>
<dbReference type="SUPFAM" id="SSF55120">
    <property type="entry name" value="Pseudouridine synthase"/>
    <property type="match status" value="1"/>
</dbReference>
<evidence type="ECO:0000256" key="2">
    <source>
        <dbReference type="ARBA" id="ARBA00023235"/>
    </source>
</evidence>
<dbReference type="GO" id="GO:0003723">
    <property type="term" value="F:RNA binding"/>
    <property type="evidence" value="ECO:0007669"/>
    <property type="project" value="InterPro"/>
</dbReference>
<dbReference type="GO" id="GO:0000495">
    <property type="term" value="P:box H/ACA sno(s)RNA 3'-end processing"/>
    <property type="evidence" value="ECO:0007669"/>
    <property type="project" value="TreeGrafter"/>
</dbReference>
<dbReference type="Proteomes" id="UP000001350">
    <property type="component" value="Chromosome"/>
</dbReference>
<dbReference type="InterPro" id="IPR026326">
    <property type="entry name" value="TruB_arch"/>
</dbReference>
<dbReference type="InterPro" id="IPR012960">
    <property type="entry name" value="Dyskerin-like"/>
</dbReference>
<comment type="caution">
    <text evidence="3">Lacks conserved residue(s) required for the propagation of feature annotation.</text>
</comment>
<dbReference type="FunFam" id="3.30.2350.10:FF:000043">
    <property type="entry name" value="RNA-guided pseudouridylation complex pseudouridine synthase subunit Cbf5"/>
    <property type="match status" value="1"/>
</dbReference>
<dbReference type="GO" id="GO:0031118">
    <property type="term" value="P:rRNA pseudouridine synthesis"/>
    <property type="evidence" value="ECO:0007669"/>
    <property type="project" value="TreeGrafter"/>
</dbReference>
<dbReference type="PROSITE" id="PS50890">
    <property type="entry name" value="PUA"/>
    <property type="match status" value="1"/>
</dbReference>
<dbReference type="CDD" id="cd02572">
    <property type="entry name" value="PseudoU_synth_hDyskerin"/>
    <property type="match status" value="1"/>
</dbReference>
<dbReference type="NCBIfam" id="TIGR00451">
    <property type="entry name" value="unchar_dom_2"/>
    <property type="match status" value="1"/>
</dbReference>
<protein>
    <recommendedName>
        <fullName evidence="3">Probable tRNA pseudouridine synthase B</fullName>
        <ecNumber evidence="3">5.4.99.25</ecNumber>
    </recommendedName>
    <alternativeName>
        <fullName evidence="3">tRNA pseudouridine(55) synthase</fullName>
        <shortName evidence="3">Psi55 synthase</shortName>
    </alternativeName>
    <alternativeName>
        <fullName evidence="3">tRNA pseudouridylate synthase</fullName>
    </alternativeName>
    <alternativeName>
        <fullName evidence="3">tRNA-uridine isomerase</fullName>
    </alternativeName>
</protein>
<dbReference type="PANTHER" id="PTHR23127">
    <property type="entry name" value="CENTROMERE/MICROTUBULE BINDING PROTEIN CBF5"/>
    <property type="match status" value="1"/>
</dbReference>
<evidence type="ECO:0000313" key="7">
    <source>
        <dbReference type="Proteomes" id="UP000001350"/>
    </source>
</evidence>
<evidence type="ECO:0000259" key="4">
    <source>
        <dbReference type="SMART" id="SM00359"/>
    </source>
</evidence>
<dbReference type="PANTHER" id="PTHR23127:SF0">
    <property type="entry name" value="H_ACA RIBONUCLEOPROTEIN COMPLEX SUBUNIT DKC1"/>
    <property type="match status" value="1"/>
</dbReference>
<dbReference type="SMART" id="SM01136">
    <property type="entry name" value="DKCLD"/>
    <property type="match status" value="1"/>
</dbReference>
<feature type="domain" description="Dyskerin-like" evidence="5">
    <location>
        <begin position="16"/>
        <end position="64"/>
    </location>
</feature>
<dbReference type="Gene3D" id="2.30.130.10">
    <property type="entry name" value="PUA domain"/>
    <property type="match status" value="1"/>
</dbReference>
<dbReference type="GO" id="GO:0031120">
    <property type="term" value="P:snRNA pseudouridine synthesis"/>
    <property type="evidence" value="ECO:0007669"/>
    <property type="project" value="TreeGrafter"/>
</dbReference>
<dbReference type="Pfam" id="PF01472">
    <property type="entry name" value="PUA"/>
    <property type="match status" value="1"/>
</dbReference>
<dbReference type="GO" id="GO:0031119">
    <property type="term" value="P:tRNA pseudouridine synthesis"/>
    <property type="evidence" value="ECO:0007669"/>
    <property type="project" value="UniProtKB-UniRule"/>
</dbReference>
<dbReference type="AlphaFoldDB" id="C3MXC6"/>
<dbReference type="Pfam" id="PF01509">
    <property type="entry name" value="TruB_N"/>
    <property type="match status" value="1"/>
</dbReference>
<dbReference type="HAMAP" id="MF_01081">
    <property type="entry name" value="TruB_arch"/>
    <property type="match status" value="1"/>
</dbReference>
<dbReference type="KEGG" id="sia:M1425_1711"/>
<comment type="similarity">
    <text evidence="3">Belongs to the pseudouridine synthase TruB family. Type 2 subfamily.</text>
</comment>
<dbReference type="NCBIfam" id="TIGR00425">
    <property type="entry name" value="CBF5"/>
    <property type="match status" value="1"/>
</dbReference>
<comment type="function">
    <text evidence="3">Could be responsible for synthesis of pseudouridine from uracil-55 in the psi GC loop of transfer RNAs.</text>
</comment>
<feature type="domain" description="PUA" evidence="4">
    <location>
        <begin position="252"/>
        <end position="325"/>
    </location>
</feature>
<dbReference type="GO" id="GO:0160148">
    <property type="term" value="F:tRNA pseudouridine(55) synthase activity"/>
    <property type="evidence" value="ECO:0007669"/>
    <property type="project" value="UniProtKB-EC"/>
</dbReference>
<evidence type="ECO:0000256" key="1">
    <source>
        <dbReference type="ARBA" id="ARBA00022694"/>
    </source>
</evidence>
<dbReference type="Gene3D" id="3.30.2350.10">
    <property type="entry name" value="Pseudouridine synthase"/>
    <property type="match status" value="1"/>
</dbReference>
<dbReference type="InterPro" id="IPR020103">
    <property type="entry name" value="PsdUridine_synth_cat_dom_sf"/>
</dbReference>
<proteinExistence type="inferred from homology"/>
<sequence>MILNDFIYKIDNFCGYKNEWKIRKDSETSDTYGYYPEKRPIDVHIKNSIINLDKPPGPTSHEVAYWIKKMLNVNKAGHGGTLEPKVTGVLPIGIENATKIMNYISKGGKEYVCVMQVHCEYDKEELTKIIKSFEGEIYQRPPVRSSVKRRLRVRSIYDIEILDMDKKLVLFRVSCDSGTYMRKLCHDIGIIYGCGAHMRELRRTRSGIFTESTNLVKLHDLSEAIYLYKNCKDETELRRVLMPMEYATCEMPKLIIEDSAVNALAYGAQLAVPGIVAYQNFKRNDTVAVLTLKGELVATGNALIDSKELENAKKGIVVNLSRVFMQRDIYPKAWKKHES</sequence>
<dbReference type="InterPro" id="IPR002478">
    <property type="entry name" value="PUA"/>
</dbReference>
<dbReference type="EC" id="5.4.99.25" evidence="3"/>
<evidence type="ECO:0000259" key="5">
    <source>
        <dbReference type="SMART" id="SM01136"/>
    </source>
</evidence>
<dbReference type="InterPro" id="IPR036974">
    <property type="entry name" value="PUA_sf"/>
</dbReference>
<gene>
    <name evidence="3" type="primary">truB</name>
    <name evidence="6" type="ordered locus">M1425_1711</name>
</gene>
<dbReference type="NCBIfam" id="NF003280">
    <property type="entry name" value="PRK04270.1"/>
    <property type="match status" value="1"/>
</dbReference>